<evidence type="ECO:0000256" key="1">
    <source>
        <dbReference type="SAM" id="SignalP"/>
    </source>
</evidence>
<organism evidence="2 3">
    <name type="scientific">Dendryphion nanum</name>
    <dbReference type="NCBI Taxonomy" id="256645"/>
    <lineage>
        <taxon>Eukaryota</taxon>
        <taxon>Fungi</taxon>
        <taxon>Dikarya</taxon>
        <taxon>Ascomycota</taxon>
        <taxon>Pezizomycotina</taxon>
        <taxon>Dothideomycetes</taxon>
        <taxon>Pleosporomycetidae</taxon>
        <taxon>Pleosporales</taxon>
        <taxon>Torulaceae</taxon>
        <taxon>Dendryphion</taxon>
    </lineage>
</organism>
<feature type="signal peptide" evidence="1">
    <location>
        <begin position="1"/>
        <end position="16"/>
    </location>
</feature>
<keyword evidence="1" id="KW-0732">Signal</keyword>
<evidence type="ECO:0000313" key="2">
    <source>
        <dbReference type="EMBL" id="KAH7120770.1"/>
    </source>
</evidence>
<reference evidence="2" key="1">
    <citation type="journal article" date="2021" name="Nat. Commun.">
        <title>Genetic determinants of endophytism in the Arabidopsis root mycobiome.</title>
        <authorList>
            <person name="Mesny F."/>
            <person name="Miyauchi S."/>
            <person name="Thiergart T."/>
            <person name="Pickel B."/>
            <person name="Atanasova L."/>
            <person name="Karlsson M."/>
            <person name="Huettel B."/>
            <person name="Barry K.W."/>
            <person name="Haridas S."/>
            <person name="Chen C."/>
            <person name="Bauer D."/>
            <person name="Andreopoulos W."/>
            <person name="Pangilinan J."/>
            <person name="LaButti K."/>
            <person name="Riley R."/>
            <person name="Lipzen A."/>
            <person name="Clum A."/>
            <person name="Drula E."/>
            <person name="Henrissat B."/>
            <person name="Kohler A."/>
            <person name="Grigoriev I.V."/>
            <person name="Martin F.M."/>
            <person name="Hacquard S."/>
        </authorList>
    </citation>
    <scope>NUCLEOTIDE SEQUENCE</scope>
    <source>
        <strain evidence="2">MPI-CAGE-CH-0243</strain>
    </source>
</reference>
<dbReference type="Proteomes" id="UP000700596">
    <property type="component" value="Unassembled WGS sequence"/>
</dbReference>
<evidence type="ECO:0000313" key="3">
    <source>
        <dbReference type="Proteomes" id="UP000700596"/>
    </source>
</evidence>
<dbReference type="EMBL" id="JAGMWT010000010">
    <property type="protein sequence ID" value="KAH7120770.1"/>
    <property type="molecule type" value="Genomic_DNA"/>
</dbReference>
<accession>A0A9P9IIQ5</accession>
<sequence length="447" mass="49536">MKVAHVVLGLVAFAVASPLSASQTSPSVDITSTNQATNDPGIALTFCEAMGKKLAACVSRYGLPGQPQDAERFHKVCMCQIVAAFPQSRRDCGFVCPFNQPPPQGPPSAFPLFADSETNTDVVINTVDMKPVMLAARTVPPSPYCDKQWEFLQGCIARYGPLSPPDREYYHTLCMCFLLLLDPNNTVECGWSCELKQPQLAKAALESDTVQPGTMVTPAITDWCYFLYEVYKFCMRRCHRGGDSCNVECSCYVADDWNAWMCGISCSHPGQRSTRRSVDYTQMIEDTTVKTVIAEVQKPNNPDFCSFIKDVYAICMKACKRDHGSCDAECRCKITSLFPISSEECGVYCNGQKPDSRSINHVRAADITPSDTVKPITIRARDSAGDGSCEAKWQYFRACFDKCISERDDYEWCAKTCQCEILNTLFTTGRCEMNCEDEEVPTLGGIS</sequence>
<keyword evidence="3" id="KW-1185">Reference proteome</keyword>
<comment type="caution">
    <text evidence="2">The sequence shown here is derived from an EMBL/GenBank/DDBJ whole genome shotgun (WGS) entry which is preliminary data.</text>
</comment>
<dbReference type="AlphaFoldDB" id="A0A9P9IIQ5"/>
<protein>
    <submittedName>
        <fullName evidence="2">Uncharacterized protein</fullName>
    </submittedName>
</protein>
<feature type="chain" id="PRO_5040123933" evidence="1">
    <location>
        <begin position="17"/>
        <end position="447"/>
    </location>
</feature>
<name>A0A9P9IIQ5_9PLEO</name>
<gene>
    <name evidence="2" type="ORF">B0J11DRAFT_589510</name>
</gene>
<proteinExistence type="predicted"/>